<organism evidence="2 3">
    <name type="scientific">Limosilactobacillus reuteri</name>
    <name type="common">Lactobacillus reuteri</name>
    <dbReference type="NCBI Taxonomy" id="1598"/>
    <lineage>
        <taxon>Bacteria</taxon>
        <taxon>Bacillati</taxon>
        <taxon>Bacillota</taxon>
        <taxon>Bacilli</taxon>
        <taxon>Lactobacillales</taxon>
        <taxon>Lactobacillaceae</taxon>
        <taxon>Limosilactobacillus</taxon>
    </lineage>
</organism>
<dbReference type="Pfam" id="PF00462">
    <property type="entry name" value="Glutaredoxin"/>
    <property type="match status" value="1"/>
</dbReference>
<dbReference type="RefSeq" id="WP_144228011.1">
    <property type="nucleotide sequence ID" value="NZ_CP041677.1"/>
</dbReference>
<evidence type="ECO:0000259" key="1">
    <source>
        <dbReference type="Pfam" id="PF00462"/>
    </source>
</evidence>
<dbReference type="PROSITE" id="PS51354">
    <property type="entry name" value="GLUTAREDOXIN_2"/>
    <property type="match status" value="1"/>
</dbReference>
<dbReference type="Gene3D" id="3.40.30.10">
    <property type="entry name" value="Glutaredoxin"/>
    <property type="match status" value="1"/>
</dbReference>
<dbReference type="InterPro" id="IPR036249">
    <property type="entry name" value="Thioredoxin-like_sf"/>
</dbReference>
<sequence>MKLKLFVKNNCPQCRMTEQLLKQLKIDYVVENITENDGLRAKLRSEGYLQTPVVITSETSWTGFRPDRIKELVQ</sequence>
<name>A0A517D8I6_LIMRT</name>
<reference evidence="2 3" key="1">
    <citation type="submission" date="2019-07" db="EMBL/GenBank/DDBJ databases">
        <title>Gastrointestinal microbiota of Peromyscus leucopus, the white-footed mouse.</title>
        <authorList>
            <person name="Milovic A."/>
            <person name="Bassam K."/>
            <person name="Barbour A.G."/>
        </authorList>
    </citation>
    <scope>NUCLEOTIDE SEQUENCE [LARGE SCALE GENOMIC DNA]</scope>
    <source>
        <strain evidence="2 3">LL7</strain>
        <plasmid evidence="2 3">unnamed</plasmid>
    </source>
</reference>
<geneLocation type="plasmid" evidence="2 3">
    <name>unnamed</name>
</geneLocation>
<dbReference type="AlphaFoldDB" id="A0A517D8I6"/>
<feature type="domain" description="Glutaredoxin" evidence="1">
    <location>
        <begin position="4"/>
        <end position="56"/>
    </location>
</feature>
<protein>
    <submittedName>
        <fullName evidence="2">Glutaredoxin family protein</fullName>
    </submittedName>
</protein>
<dbReference type="CDD" id="cd02976">
    <property type="entry name" value="NrdH"/>
    <property type="match status" value="1"/>
</dbReference>
<dbReference type="Proteomes" id="UP000316394">
    <property type="component" value="Plasmid unnamed"/>
</dbReference>
<dbReference type="EMBL" id="CP041677">
    <property type="protein sequence ID" value="QDR73659.1"/>
    <property type="molecule type" value="Genomic_DNA"/>
</dbReference>
<dbReference type="SUPFAM" id="SSF52833">
    <property type="entry name" value="Thioredoxin-like"/>
    <property type="match status" value="1"/>
</dbReference>
<gene>
    <name evidence="2" type="ORF">FOD75_11240</name>
</gene>
<evidence type="ECO:0000313" key="2">
    <source>
        <dbReference type="EMBL" id="QDR73659.1"/>
    </source>
</evidence>
<accession>A0A517D8I6</accession>
<dbReference type="InterPro" id="IPR002109">
    <property type="entry name" value="Glutaredoxin"/>
</dbReference>
<proteinExistence type="predicted"/>
<evidence type="ECO:0000313" key="3">
    <source>
        <dbReference type="Proteomes" id="UP000316394"/>
    </source>
</evidence>
<keyword evidence="2" id="KW-0614">Plasmid</keyword>